<dbReference type="InterPro" id="IPR004136">
    <property type="entry name" value="NMO"/>
</dbReference>
<organism evidence="4 5">
    <name type="scientific">Mycobacterium asiaticum</name>
    <dbReference type="NCBI Taxonomy" id="1790"/>
    <lineage>
        <taxon>Bacteria</taxon>
        <taxon>Bacillati</taxon>
        <taxon>Actinomycetota</taxon>
        <taxon>Actinomycetes</taxon>
        <taxon>Mycobacteriales</taxon>
        <taxon>Mycobacteriaceae</taxon>
        <taxon>Mycobacterium</taxon>
    </lineage>
</organism>
<evidence type="ECO:0000256" key="3">
    <source>
        <dbReference type="ARBA" id="ARBA00023002"/>
    </source>
</evidence>
<dbReference type="GO" id="GO:0018580">
    <property type="term" value="F:nitronate monooxygenase activity"/>
    <property type="evidence" value="ECO:0007669"/>
    <property type="project" value="InterPro"/>
</dbReference>
<evidence type="ECO:0000313" key="4">
    <source>
        <dbReference type="EMBL" id="OBK22402.1"/>
    </source>
</evidence>
<evidence type="ECO:0000256" key="2">
    <source>
        <dbReference type="ARBA" id="ARBA00022643"/>
    </source>
</evidence>
<dbReference type="Gene3D" id="3.20.20.70">
    <property type="entry name" value="Aldolase class I"/>
    <property type="match status" value="1"/>
</dbReference>
<keyword evidence="2" id="KW-0288">FMN</keyword>
<evidence type="ECO:0008006" key="6">
    <source>
        <dbReference type="Google" id="ProtNLM"/>
    </source>
</evidence>
<gene>
    <name evidence="4" type="ORF">A5635_21885</name>
</gene>
<name>A0A1A3NQ33_MYCAS</name>
<comment type="caution">
    <text evidence="4">The sequence shown here is derived from an EMBL/GenBank/DDBJ whole genome shotgun (WGS) entry which is preliminary data.</text>
</comment>
<dbReference type="RefSeq" id="WP_065035575.1">
    <property type="nucleotide sequence ID" value="NZ_LZLR01000094.1"/>
</dbReference>
<dbReference type="EMBL" id="LZLR01000094">
    <property type="protein sequence ID" value="OBK22402.1"/>
    <property type="molecule type" value="Genomic_DNA"/>
</dbReference>
<protein>
    <recommendedName>
        <fullName evidence="6">2-nitropropane dioxygenase</fullName>
    </recommendedName>
</protein>
<keyword evidence="1" id="KW-0285">Flavoprotein</keyword>
<dbReference type="PANTHER" id="PTHR32332">
    <property type="entry name" value="2-NITROPROPANE DIOXYGENASE"/>
    <property type="match status" value="1"/>
</dbReference>
<sequence>MPAAFDLRQLDVPVVQAGMGTVAGFELAAAVSEAGGLGTIAGARANVAGEVAAARRLTGRPIAVNLLLPFVRRGDVEVAAAADVIVTFWGVPRRLAATTWFHQCGSVEEAKAAEAAGADGVIAQGVEAGGHVRGTTPALELLDQVRRVVSIPVLVAGGIVDAQGVREALDAGAVAAVVGTRFLLSEECRAHPEYKRRCVEASETVLTELFGLGWPDAPHRVIANAVTERWLGSDARGPGWLRVANRILSRLAKAMPDAIQSRAVRVQLPAWLPNAIAQPPGVDGPAELVDTRPLYAGAKVGRIHDVLPAAELVGLLSP</sequence>
<dbReference type="Pfam" id="PF03060">
    <property type="entry name" value="NMO"/>
    <property type="match status" value="2"/>
</dbReference>
<keyword evidence="3" id="KW-0560">Oxidoreductase</keyword>
<evidence type="ECO:0000313" key="5">
    <source>
        <dbReference type="Proteomes" id="UP000093819"/>
    </source>
</evidence>
<dbReference type="PANTHER" id="PTHR32332:SF20">
    <property type="entry name" value="2-NITROPROPANE DIOXYGENASE-LIKE PROTEIN"/>
    <property type="match status" value="1"/>
</dbReference>
<proteinExistence type="predicted"/>
<accession>A0A1A3NQ33</accession>
<evidence type="ECO:0000256" key="1">
    <source>
        <dbReference type="ARBA" id="ARBA00022630"/>
    </source>
</evidence>
<dbReference type="AlphaFoldDB" id="A0A1A3NQ33"/>
<reference evidence="5" key="1">
    <citation type="submission" date="2016-06" db="EMBL/GenBank/DDBJ databases">
        <authorList>
            <person name="Sutton G."/>
            <person name="Brinkac L."/>
            <person name="Sanka R."/>
            <person name="Adams M."/>
            <person name="Lau E."/>
            <person name="Garcia-Basteiro A."/>
            <person name="Lopez-Varela E."/>
            <person name="Palencia S."/>
        </authorList>
    </citation>
    <scope>NUCLEOTIDE SEQUENCE [LARGE SCALE GENOMIC DNA]</scope>
    <source>
        <strain evidence="5">1245335.1</strain>
    </source>
</reference>
<dbReference type="Proteomes" id="UP000093819">
    <property type="component" value="Unassembled WGS sequence"/>
</dbReference>
<dbReference type="InterPro" id="IPR013785">
    <property type="entry name" value="Aldolase_TIM"/>
</dbReference>
<dbReference type="CDD" id="cd04730">
    <property type="entry name" value="NPD_like"/>
    <property type="match status" value="1"/>
</dbReference>
<dbReference type="OrthoDB" id="9778912at2"/>
<dbReference type="SUPFAM" id="SSF51412">
    <property type="entry name" value="Inosine monophosphate dehydrogenase (IMPDH)"/>
    <property type="match status" value="1"/>
</dbReference>